<dbReference type="PANTHER" id="PTHR43194:SF2">
    <property type="entry name" value="PEROXISOMAL MEMBRANE PROTEIN LPX1"/>
    <property type="match status" value="1"/>
</dbReference>
<keyword evidence="3" id="KW-0378">Hydrolase</keyword>
<organism evidence="3 4">
    <name type="scientific">Talaromyces stipitatus (strain ATCC 10500 / CBS 375.48 / QM 6759 / NRRL 1006)</name>
    <name type="common">Penicillium stipitatum</name>
    <dbReference type="NCBI Taxonomy" id="441959"/>
    <lineage>
        <taxon>Eukaryota</taxon>
        <taxon>Fungi</taxon>
        <taxon>Dikarya</taxon>
        <taxon>Ascomycota</taxon>
        <taxon>Pezizomycotina</taxon>
        <taxon>Eurotiomycetes</taxon>
        <taxon>Eurotiomycetidae</taxon>
        <taxon>Eurotiales</taxon>
        <taxon>Trichocomaceae</taxon>
        <taxon>Talaromyces</taxon>
        <taxon>Talaromyces sect. Talaromyces</taxon>
    </lineage>
</organism>
<dbReference type="eggNOG" id="ENOG502SJT5">
    <property type="taxonomic scope" value="Eukaryota"/>
</dbReference>
<dbReference type="InterPro" id="IPR050228">
    <property type="entry name" value="Carboxylesterase_BioH"/>
</dbReference>
<dbReference type="AlphaFoldDB" id="B8M0N1"/>
<dbReference type="EMBL" id="EQ962653">
    <property type="protein sequence ID" value="EED21414.1"/>
    <property type="molecule type" value="Genomic_DNA"/>
</dbReference>
<proteinExistence type="predicted"/>
<dbReference type="Gene3D" id="3.40.50.1820">
    <property type="entry name" value="alpha/beta hydrolase"/>
    <property type="match status" value="1"/>
</dbReference>
<evidence type="ECO:0000313" key="3">
    <source>
        <dbReference type="EMBL" id="EED21414.1"/>
    </source>
</evidence>
<dbReference type="GeneID" id="8110053"/>
<dbReference type="PANTHER" id="PTHR43194">
    <property type="entry name" value="HYDROLASE ALPHA/BETA FOLD FAMILY"/>
    <property type="match status" value="1"/>
</dbReference>
<dbReference type="STRING" id="441959.B8M0N1"/>
<dbReference type="HOGENOM" id="CLU_047586_0_0_1"/>
<dbReference type="VEuPathDB" id="FungiDB:TSTA_086450"/>
<sequence length="354" mass="38479">MPNIIVLPRPGSSKTNDNPQSIQAPSEADFVSTFGQLLPPASYLQTPIGGAAYYELPPTSANTSNPTLRVILLHGIQTSAIGLQPLAKALSSRLPNAHIVLLDLWGHGLTDTPLVAHTPSIFHFLLDSLITHLKWENVHLVGYSFGGSTIGTFATAYPHRVSSLALVAPAGLIRTESFDEAGQSYLRGEQGVDEEKVQAWILKTLEGGELIVPADWKKRIARGEVVAEAVRDWEIKNHKGHMASVVAIFRDGGVLDKHADLAAAAKMGIKNISIVGGTDDWSRKEDLQAVGFKDVVVIPQTGHVVVREKVSEVADVIEKFWKALLAFLKRWTAAADSLRGYSCTRHLRNLLPMT</sequence>
<dbReference type="PRINTS" id="PR00111">
    <property type="entry name" value="ABHYDROLASE"/>
</dbReference>
<protein>
    <submittedName>
        <fullName evidence="3">Valacyclovir hydrolase, putative</fullName>
    </submittedName>
</protein>
<feature type="domain" description="AB hydrolase-1" evidence="2">
    <location>
        <begin position="70"/>
        <end position="173"/>
    </location>
</feature>
<gene>
    <name evidence="3" type="ORF">TSTA_086450</name>
</gene>
<dbReference type="InterPro" id="IPR029058">
    <property type="entry name" value="AB_hydrolase_fold"/>
</dbReference>
<dbReference type="PhylomeDB" id="B8M0N1"/>
<dbReference type="OMA" id="MREHPGH"/>
<evidence type="ECO:0000313" key="4">
    <source>
        <dbReference type="Proteomes" id="UP000001745"/>
    </source>
</evidence>
<dbReference type="InParanoid" id="B8M0N1"/>
<reference evidence="4" key="1">
    <citation type="journal article" date="2015" name="Genome Announc.">
        <title>Genome sequence of the AIDS-associated pathogen Penicillium marneffei (ATCC18224) and its near taxonomic relative Talaromyces stipitatus (ATCC10500).</title>
        <authorList>
            <person name="Nierman W.C."/>
            <person name="Fedorova-Abrams N.D."/>
            <person name="Andrianopoulos A."/>
        </authorList>
    </citation>
    <scope>NUCLEOTIDE SEQUENCE [LARGE SCALE GENOMIC DNA]</scope>
    <source>
        <strain evidence="4">ATCC 10500 / CBS 375.48 / QM 6759 / NRRL 1006</strain>
    </source>
</reference>
<dbReference type="Proteomes" id="UP000001745">
    <property type="component" value="Unassembled WGS sequence"/>
</dbReference>
<dbReference type="RefSeq" id="XP_002478377.1">
    <property type="nucleotide sequence ID" value="XM_002478332.1"/>
</dbReference>
<dbReference type="InterPro" id="IPR000073">
    <property type="entry name" value="AB_hydrolase_1"/>
</dbReference>
<dbReference type="GO" id="GO:0016787">
    <property type="term" value="F:hydrolase activity"/>
    <property type="evidence" value="ECO:0007669"/>
    <property type="project" value="UniProtKB-KW"/>
</dbReference>
<dbReference type="SUPFAM" id="SSF53474">
    <property type="entry name" value="alpha/beta-Hydrolases"/>
    <property type="match status" value="1"/>
</dbReference>
<name>B8M0N1_TALSN</name>
<evidence type="ECO:0000259" key="2">
    <source>
        <dbReference type="Pfam" id="PF00561"/>
    </source>
</evidence>
<evidence type="ECO:0000256" key="1">
    <source>
        <dbReference type="SAM" id="MobiDB-lite"/>
    </source>
</evidence>
<dbReference type="Pfam" id="PF00561">
    <property type="entry name" value="Abhydrolase_1"/>
    <property type="match status" value="1"/>
</dbReference>
<dbReference type="OrthoDB" id="408373at2759"/>
<accession>B8M0N1</accession>
<feature type="region of interest" description="Disordered" evidence="1">
    <location>
        <begin position="1"/>
        <end position="22"/>
    </location>
</feature>
<feature type="compositionally biased region" description="Polar residues" evidence="1">
    <location>
        <begin position="12"/>
        <end position="22"/>
    </location>
</feature>
<keyword evidence="4" id="KW-1185">Reference proteome</keyword>